<dbReference type="PROSITE" id="PS00622">
    <property type="entry name" value="HTH_LUXR_1"/>
    <property type="match status" value="1"/>
</dbReference>
<evidence type="ECO:0000313" key="4">
    <source>
        <dbReference type="EMBL" id="ONM50145.1"/>
    </source>
</evidence>
<keyword evidence="5" id="KW-1185">Reference proteome</keyword>
<dbReference type="Pfam" id="PF00196">
    <property type="entry name" value="GerE"/>
    <property type="match status" value="1"/>
</dbReference>
<dbReference type="GO" id="GO:0004016">
    <property type="term" value="F:adenylate cyclase activity"/>
    <property type="evidence" value="ECO:0007669"/>
    <property type="project" value="TreeGrafter"/>
</dbReference>
<proteinExistence type="predicted"/>
<dbReference type="SUPFAM" id="SSF52540">
    <property type="entry name" value="P-loop containing nucleoside triphosphate hydrolases"/>
    <property type="match status" value="1"/>
</dbReference>
<reference evidence="4 5" key="1">
    <citation type="journal article" date="2016" name="Antonie Van Leeuwenhoek">
        <title>Nocardia donostiensis sp. nov., isolated from human respiratory specimens.</title>
        <authorList>
            <person name="Ercibengoa M."/>
            <person name="Bell M."/>
            <person name="Marimon J.M."/>
            <person name="Humrighouse B."/>
            <person name="Klenk H.P."/>
            <person name="Potter G."/>
            <person name="Perez-Trallero E."/>
        </authorList>
    </citation>
    <scope>NUCLEOTIDE SEQUENCE [LARGE SCALE GENOMIC DNA]</scope>
    <source>
        <strain evidence="4 5">X1655</strain>
    </source>
</reference>
<keyword evidence="2" id="KW-0067">ATP-binding</keyword>
<protein>
    <recommendedName>
        <fullName evidence="3">HTH luxR-type domain-containing protein</fullName>
    </recommendedName>
</protein>
<dbReference type="Proteomes" id="UP000188836">
    <property type="component" value="Unassembled WGS sequence"/>
</dbReference>
<dbReference type="InterPro" id="IPR011990">
    <property type="entry name" value="TPR-like_helical_dom_sf"/>
</dbReference>
<dbReference type="EMBL" id="MUMY01000002">
    <property type="protein sequence ID" value="ONM50145.1"/>
    <property type="molecule type" value="Genomic_DNA"/>
</dbReference>
<dbReference type="PROSITE" id="PS50043">
    <property type="entry name" value="HTH_LUXR_2"/>
    <property type="match status" value="1"/>
</dbReference>
<dbReference type="GO" id="GO:0005524">
    <property type="term" value="F:ATP binding"/>
    <property type="evidence" value="ECO:0007669"/>
    <property type="project" value="UniProtKB-KW"/>
</dbReference>
<dbReference type="PANTHER" id="PTHR16305">
    <property type="entry name" value="TESTICULAR SOLUBLE ADENYLYL CYCLASE"/>
    <property type="match status" value="1"/>
</dbReference>
<dbReference type="Gene3D" id="3.40.50.300">
    <property type="entry name" value="P-loop containing nucleotide triphosphate hydrolases"/>
    <property type="match status" value="1"/>
</dbReference>
<dbReference type="AlphaFoldDB" id="A0A1W0BM59"/>
<organism evidence="4 5">
    <name type="scientific">Nocardia donostiensis</name>
    <dbReference type="NCBI Taxonomy" id="1538463"/>
    <lineage>
        <taxon>Bacteria</taxon>
        <taxon>Bacillati</taxon>
        <taxon>Actinomycetota</taxon>
        <taxon>Actinomycetes</taxon>
        <taxon>Mycobacteriales</taxon>
        <taxon>Nocardiaceae</taxon>
        <taxon>Nocardia</taxon>
    </lineage>
</organism>
<feature type="domain" description="HTH luxR-type" evidence="3">
    <location>
        <begin position="899"/>
        <end position="964"/>
    </location>
</feature>
<dbReference type="STRING" id="1538463.B0T36_07500"/>
<dbReference type="SMART" id="SM00421">
    <property type="entry name" value="HTH_LUXR"/>
    <property type="match status" value="1"/>
</dbReference>
<dbReference type="GO" id="GO:0005737">
    <property type="term" value="C:cytoplasm"/>
    <property type="evidence" value="ECO:0007669"/>
    <property type="project" value="TreeGrafter"/>
</dbReference>
<dbReference type="Gene3D" id="1.10.10.10">
    <property type="entry name" value="Winged helix-like DNA-binding domain superfamily/Winged helix DNA-binding domain"/>
    <property type="match status" value="1"/>
</dbReference>
<dbReference type="InterPro" id="IPR000792">
    <property type="entry name" value="Tscrpt_reg_LuxR_C"/>
</dbReference>
<evidence type="ECO:0000313" key="5">
    <source>
        <dbReference type="Proteomes" id="UP000188836"/>
    </source>
</evidence>
<dbReference type="Pfam" id="PF13191">
    <property type="entry name" value="AAA_16"/>
    <property type="match status" value="1"/>
</dbReference>
<dbReference type="PANTHER" id="PTHR16305:SF35">
    <property type="entry name" value="TRANSCRIPTIONAL ACTIVATOR DOMAIN"/>
    <property type="match status" value="1"/>
</dbReference>
<accession>A0A1W0BM59</accession>
<evidence type="ECO:0000259" key="3">
    <source>
        <dbReference type="PROSITE" id="PS50043"/>
    </source>
</evidence>
<dbReference type="InterPro" id="IPR016032">
    <property type="entry name" value="Sig_transdc_resp-reg_C-effctor"/>
</dbReference>
<dbReference type="Gene3D" id="1.25.40.10">
    <property type="entry name" value="Tetratricopeptide repeat domain"/>
    <property type="match status" value="2"/>
</dbReference>
<dbReference type="SUPFAM" id="SSF48452">
    <property type="entry name" value="TPR-like"/>
    <property type="match status" value="2"/>
</dbReference>
<dbReference type="PRINTS" id="PR00038">
    <property type="entry name" value="HTHLUXR"/>
</dbReference>
<sequence length="974" mass="104385">MVGRTAELHAIHTALVATEQGASAAISITGEPGIGKTSLLREAALRAAARGFQVVDGRGTEFEHEIPYAVVIDALDDPLGSLHHAELEALGRDSLAELGRLLPSLRAWAAPLTTALQIERHRCHRAVRSVLHRLAARRPVLLVLDDVQWADHASVEVIAHLLRHRSPHLMLLLAYRRSQLPDIATAALSRAAYDHALTALELGALSLDETAELVHDAGLDDSELAQLHQQCGGNPFYLQELARSLRRSPSRMPGHIGDTDPAGVPAAILAALAQEIRALSPNARHLLRAAALIGSSVELDLAVEISELTEPQARSAADEVVRAGIVHESATPGQLVFRHPIVRLAVYEGAGYGWRTQAHRRAAAALTRRGAALSVRAHHWEYCGAVGDEQAIGLLTDAGAAAAPRAPVAAARWFRAALRLLTDDAPAERRLSLTLSLADALTATGRLGECSEVLRRALELIPADAVMDRTGVMTRIALTEQGLGNALEGRRLLTAALSLTPPGSLAAGSLQLELAKNHLMMRNWEEAARVTRQVRRSAQTCDDRRLYLAATAASAYMGTLQCGDSLVQAAAHLDEATAALDALTDTEVAPALLDGLTNVVYAEVSLERFTNAAAHAARGIRLSRDTGHGRHLVELQHLRALAFLMQGRLEAGLSAAASAAESALLLDNSPMVALTEATRCWLLMLLGRTTDSLASGALAVRVNAQAPNALFAWHAPLVHGAALIEAGRYRHGRRELLTVDGGHELQQIFPTTMPYFYRFLVDSELALGRIDAAEQTTRHVEDIVRAMPTLRMRDGDARYCRARIQLACGDIRAAVASAEQSVAAYEAAGTPVDAARARLLLGHALSDSGDAPAAERAFDSALGTAEMCGATRLAERARLGLHRLGGRQAPRHRNRSRAATGRLGDLTERQSEIVARVVLGRTNRQISEELYVSEKTVEAHLTRLYTKLGVSSRTELAAVASDSWSTFSGGTPSD</sequence>
<comment type="caution">
    <text evidence="4">The sequence shown here is derived from an EMBL/GenBank/DDBJ whole genome shotgun (WGS) entry which is preliminary data.</text>
</comment>
<keyword evidence="1" id="KW-0547">Nucleotide-binding</keyword>
<gene>
    <name evidence="4" type="ORF">B0T46_03405</name>
</gene>
<dbReference type="InterPro" id="IPR027417">
    <property type="entry name" value="P-loop_NTPase"/>
</dbReference>
<name>A0A1W0BM59_9NOCA</name>
<dbReference type="SUPFAM" id="SSF46894">
    <property type="entry name" value="C-terminal effector domain of the bipartite response regulators"/>
    <property type="match status" value="1"/>
</dbReference>
<evidence type="ECO:0000256" key="2">
    <source>
        <dbReference type="ARBA" id="ARBA00022840"/>
    </source>
</evidence>
<dbReference type="CDD" id="cd06170">
    <property type="entry name" value="LuxR_C_like"/>
    <property type="match status" value="1"/>
</dbReference>
<evidence type="ECO:0000256" key="1">
    <source>
        <dbReference type="ARBA" id="ARBA00022741"/>
    </source>
</evidence>
<dbReference type="GO" id="GO:0003677">
    <property type="term" value="F:DNA binding"/>
    <property type="evidence" value="ECO:0007669"/>
    <property type="project" value="InterPro"/>
</dbReference>
<dbReference type="GO" id="GO:0006355">
    <property type="term" value="P:regulation of DNA-templated transcription"/>
    <property type="evidence" value="ECO:0007669"/>
    <property type="project" value="InterPro"/>
</dbReference>
<dbReference type="InterPro" id="IPR036388">
    <property type="entry name" value="WH-like_DNA-bd_sf"/>
</dbReference>
<dbReference type="InterPro" id="IPR041664">
    <property type="entry name" value="AAA_16"/>
</dbReference>